<evidence type="ECO:0000256" key="1">
    <source>
        <dbReference type="SAM" id="Phobius"/>
    </source>
</evidence>
<reference evidence="3" key="1">
    <citation type="journal article" date="2019" name="Int. J. Syst. Evol. Microbiol.">
        <title>The Global Catalogue of Microorganisms (GCM) 10K type strain sequencing project: providing services to taxonomists for standard genome sequencing and annotation.</title>
        <authorList>
            <consortium name="The Broad Institute Genomics Platform"/>
            <consortium name="The Broad Institute Genome Sequencing Center for Infectious Disease"/>
            <person name="Wu L."/>
            <person name="Ma J."/>
        </authorList>
    </citation>
    <scope>NUCLEOTIDE SEQUENCE [LARGE SCALE GENOMIC DNA]</scope>
    <source>
        <strain evidence="3">CGMCC 4.7349</strain>
    </source>
</reference>
<keyword evidence="2" id="KW-0031">Aminopeptidase</keyword>
<keyword evidence="3" id="KW-1185">Reference proteome</keyword>
<keyword evidence="1" id="KW-0812">Transmembrane</keyword>
<evidence type="ECO:0000313" key="3">
    <source>
        <dbReference type="Proteomes" id="UP000656881"/>
    </source>
</evidence>
<keyword evidence="2" id="KW-0378">Hydrolase</keyword>
<dbReference type="Proteomes" id="UP000656881">
    <property type="component" value="Unassembled WGS sequence"/>
</dbReference>
<gene>
    <name evidence="2" type="ORF">GCM10012286_78280</name>
</gene>
<feature type="transmembrane region" description="Helical" evidence="1">
    <location>
        <begin position="46"/>
        <end position="66"/>
    </location>
</feature>
<keyword evidence="2" id="KW-0645">Protease</keyword>
<keyword evidence="1" id="KW-0472">Membrane</keyword>
<dbReference type="Pfam" id="PF05656">
    <property type="entry name" value="DUF805"/>
    <property type="match status" value="1"/>
</dbReference>
<comment type="caution">
    <text evidence="2">The sequence shown here is derived from an EMBL/GenBank/DDBJ whole genome shotgun (WGS) entry which is preliminary data.</text>
</comment>
<dbReference type="RefSeq" id="WP_189177469.1">
    <property type="nucleotide sequence ID" value="NZ_BMNG01000025.1"/>
</dbReference>
<name>A0ABQ2MTQ6_9ACTN</name>
<accession>A0ABQ2MTQ6</accession>
<proteinExistence type="predicted"/>
<dbReference type="GO" id="GO:0004177">
    <property type="term" value="F:aminopeptidase activity"/>
    <property type="evidence" value="ECO:0007669"/>
    <property type="project" value="UniProtKB-KW"/>
</dbReference>
<dbReference type="EMBL" id="BMNG01000025">
    <property type="protein sequence ID" value="GGO58634.1"/>
    <property type="molecule type" value="Genomic_DNA"/>
</dbReference>
<feature type="transmembrane region" description="Helical" evidence="1">
    <location>
        <begin position="78"/>
        <end position="97"/>
    </location>
</feature>
<evidence type="ECO:0000313" key="2">
    <source>
        <dbReference type="EMBL" id="GGO58634.1"/>
    </source>
</evidence>
<dbReference type="PANTHER" id="PTHR34980">
    <property type="entry name" value="INNER MEMBRANE PROTEIN-RELATED-RELATED"/>
    <property type="match status" value="1"/>
</dbReference>
<dbReference type="InterPro" id="IPR008523">
    <property type="entry name" value="DUF805"/>
</dbReference>
<keyword evidence="1" id="KW-1133">Transmembrane helix</keyword>
<dbReference type="PANTHER" id="PTHR34980:SF2">
    <property type="entry name" value="INNER MEMBRANE PROTEIN YHAH-RELATED"/>
    <property type="match status" value="1"/>
</dbReference>
<sequence length="120" mass="13525">MHWYVDVLKKYTVFNGRARRAEYWMFTLFNLVISLVLALIDMATGLTPILEVIYTLAVLLPGLAVGARRLHDTGRTGWWQLLFLLPVIGLIILIVMLCTDSKPANQYGPNPKEAAPTPAW</sequence>
<feature type="transmembrane region" description="Helical" evidence="1">
    <location>
        <begin position="21"/>
        <end position="40"/>
    </location>
</feature>
<organism evidence="2 3">
    <name type="scientific">Streptomyces lasiicapitis</name>
    <dbReference type="NCBI Taxonomy" id="1923961"/>
    <lineage>
        <taxon>Bacteria</taxon>
        <taxon>Bacillati</taxon>
        <taxon>Actinomycetota</taxon>
        <taxon>Actinomycetes</taxon>
        <taxon>Kitasatosporales</taxon>
        <taxon>Streptomycetaceae</taxon>
        <taxon>Streptomyces</taxon>
    </lineage>
</organism>
<protein>
    <submittedName>
        <fullName evidence="2">Aminopeptidase</fullName>
    </submittedName>
</protein>